<evidence type="ECO:0000313" key="1">
    <source>
        <dbReference type="EMBL" id="MBB3899972.1"/>
    </source>
</evidence>
<sequence length="77" mass="8626">MKPPPPAIPFWPRVLRREQAAAYVGMSPALFVREVETGALPRPIALAGTVKGWVRDDLDAWIDDRRAAQSVEVNTWD</sequence>
<dbReference type="Gene3D" id="1.10.238.160">
    <property type="match status" value="1"/>
</dbReference>
<dbReference type="AlphaFoldDB" id="A0A840AGF8"/>
<accession>A0A840AGF8</accession>
<organism evidence="1 2">
    <name type="scientific">Roseococcus suduntuyensis</name>
    <dbReference type="NCBI Taxonomy" id="455361"/>
    <lineage>
        <taxon>Bacteria</taxon>
        <taxon>Pseudomonadati</taxon>
        <taxon>Pseudomonadota</taxon>
        <taxon>Alphaproteobacteria</taxon>
        <taxon>Acetobacterales</taxon>
        <taxon>Roseomonadaceae</taxon>
        <taxon>Roseococcus</taxon>
    </lineage>
</organism>
<evidence type="ECO:0000313" key="2">
    <source>
        <dbReference type="Proteomes" id="UP000553193"/>
    </source>
</evidence>
<dbReference type="GO" id="GO:0003677">
    <property type="term" value="F:DNA binding"/>
    <property type="evidence" value="ECO:0007669"/>
    <property type="project" value="UniProtKB-KW"/>
</dbReference>
<keyword evidence="1" id="KW-0238">DNA-binding</keyword>
<proteinExistence type="predicted"/>
<name>A0A840AGF8_9PROT</name>
<dbReference type="RefSeq" id="WP_207018297.1">
    <property type="nucleotide sequence ID" value="NZ_JACIDJ010000007.1"/>
</dbReference>
<keyword evidence="2" id="KW-1185">Reference proteome</keyword>
<dbReference type="EMBL" id="JACIDJ010000007">
    <property type="protein sequence ID" value="MBB3899972.1"/>
    <property type="molecule type" value="Genomic_DNA"/>
</dbReference>
<comment type="caution">
    <text evidence="1">The sequence shown here is derived from an EMBL/GenBank/DDBJ whole genome shotgun (WGS) entry which is preliminary data.</text>
</comment>
<protein>
    <submittedName>
        <fullName evidence="1">Putative DNA-binding transcriptional regulator AlpA</fullName>
    </submittedName>
</protein>
<gene>
    <name evidence="1" type="ORF">GGQ83_003439</name>
</gene>
<dbReference type="Proteomes" id="UP000553193">
    <property type="component" value="Unassembled WGS sequence"/>
</dbReference>
<reference evidence="1 2" key="1">
    <citation type="submission" date="2020-08" db="EMBL/GenBank/DDBJ databases">
        <title>Genomic Encyclopedia of Type Strains, Phase IV (KMG-IV): sequencing the most valuable type-strain genomes for metagenomic binning, comparative biology and taxonomic classification.</title>
        <authorList>
            <person name="Goeker M."/>
        </authorList>
    </citation>
    <scope>NUCLEOTIDE SEQUENCE [LARGE SCALE GENOMIC DNA]</scope>
    <source>
        <strain evidence="1 2">DSM 19979</strain>
    </source>
</reference>